<dbReference type="GO" id="GO:0005975">
    <property type="term" value="P:carbohydrate metabolic process"/>
    <property type="evidence" value="ECO:0007669"/>
    <property type="project" value="InterPro"/>
</dbReference>
<evidence type="ECO:0000313" key="2">
    <source>
        <dbReference type="EMBL" id="PTB96399.1"/>
    </source>
</evidence>
<dbReference type="AlphaFoldDB" id="A0A2T4DRF3"/>
<dbReference type="PROSITE" id="PS51677">
    <property type="entry name" value="NODB"/>
    <property type="match status" value="1"/>
</dbReference>
<dbReference type="CDD" id="cd10917">
    <property type="entry name" value="CE4_NodB_like_6s_7s"/>
    <property type="match status" value="1"/>
</dbReference>
<comment type="caution">
    <text evidence="2">The sequence shown here is derived from an EMBL/GenBank/DDBJ whole genome shotgun (WGS) entry which is preliminary data.</text>
</comment>
<accession>A0A2T4DRF3</accession>
<dbReference type="EMBL" id="PYVU01000053">
    <property type="protein sequence ID" value="PTB96399.1"/>
    <property type="molecule type" value="Genomic_DNA"/>
</dbReference>
<evidence type="ECO:0000313" key="3">
    <source>
        <dbReference type="Proteomes" id="UP000240608"/>
    </source>
</evidence>
<proteinExistence type="predicted"/>
<dbReference type="GO" id="GO:0016810">
    <property type="term" value="F:hydrolase activity, acting on carbon-nitrogen (but not peptide) bonds"/>
    <property type="evidence" value="ECO:0007669"/>
    <property type="project" value="InterPro"/>
</dbReference>
<dbReference type="InterPro" id="IPR002509">
    <property type="entry name" value="NODB_dom"/>
</dbReference>
<evidence type="ECO:0000259" key="1">
    <source>
        <dbReference type="PROSITE" id="PS51677"/>
    </source>
</evidence>
<organism evidence="2 3">
    <name type="scientific">Marivirga lumbricoides</name>
    <dbReference type="NCBI Taxonomy" id="1046115"/>
    <lineage>
        <taxon>Bacteria</taxon>
        <taxon>Pseudomonadati</taxon>
        <taxon>Bacteroidota</taxon>
        <taxon>Cytophagia</taxon>
        <taxon>Cytophagales</taxon>
        <taxon>Marivirgaceae</taxon>
        <taxon>Marivirga</taxon>
    </lineage>
</organism>
<reference evidence="2 3" key="1">
    <citation type="submission" date="2018-03" db="EMBL/GenBank/DDBJ databases">
        <title>Cross-interface Injection: A General Nanoliter Liquid Handling Method Applied to Single Cells Genome Amplification Automated Nanoliter Liquid Handling Applied to Single Cell Multiple Displacement Amplification.</title>
        <authorList>
            <person name="Yun J."/>
            <person name="Xu P."/>
            <person name="Xu J."/>
            <person name="Dai X."/>
            <person name="Wang Y."/>
            <person name="Zheng X."/>
            <person name="Cao C."/>
            <person name="Yi Q."/>
            <person name="Zhu Y."/>
            <person name="Wang L."/>
            <person name="Dong Z."/>
            <person name="Huang Y."/>
            <person name="Huang L."/>
            <person name="Du W."/>
        </authorList>
    </citation>
    <scope>NUCLEOTIDE SEQUENCE [LARGE SCALE GENOMIC DNA]</scope>
    <source>
        <strain evidence="2 3">Z-D1-2</strain>
    </source>
</reference>
<dbReference type="InterPro" id="IPR011330">
    <property type="entry name" value="Glyco_hydro/deAcase_b/a-brl"/>
</dbReference>
<feature type="domain" description="NodB homology" evidence="1">
    <location>
        <begin position="29"/>
        <end position="66"/>
    </location>
</feature>
<feature type="non-terminal residue" evidence="2">
    <location>
        <position position="66"/>
    </location>
</feature>
<gene>
    <name evidence="2" type="ORF">C9994_07620</name>
</gene>
<name>A0A2T4DRF3_9BACT</name>
<dbReference type="SUPFAM" id="SSF88713">
    <property type="entry name" value="Glycoside hydrolase/deacetylase"/>
    <property type="match status" value="1"/>
</dbReference>
<protein>
    <submittedName>
        <fullName evidence="2">Polysaccharide deacetylase family protein</fullName>
    </submittedName>
</protein>
<dbReference type="Pfam" id="PF01522">
    <property type="entry name" value="Polysacc_deac_1"/>
    <property type="match status" value="1"/>
</dbReference>
<dbReference type="Proteomes" id="UP000240608">
    <property type="component" value="Unassembled WGS sequence"/>
</dbReference>
<dbReference type="Gene3D" id="3.20.20.370">
    <property type="entry name" value="Glycoside hydrolase/deacetylase"/>
    <property type="match status" value="1"/>
</dbReference>
<sequence length="66" mass="7708">MFDSSFYKTPTFIKYLLPQVEWKVATDKKEIYLTFDDGPIPYLTEEILVILKSYNAKATFFCVGDN</sequence>